<evidence type="ECO:0000313" key="15">
    <source>
        <dbReference type="EMBL" id="EON95812.1"/>
    </source>
</evidence>
<protein>
    <submittedName>
        <fullName evidence="15">Putative cyp51a protein</fullName>
    </submittedName>
</protein>
<keyword evidence="10" id="KW-0472">Membrane</keyword>
<keyword evidence="6" id="KW-0256">Endoplasmic reticulum</keyword>
<dbReference type="PRINTS" id="PR00385">
    <property type="entry name" value="P450"/>
</dbReference>
<dbReference type="FunFam" id="1.10.630.10:FF:000033">
    <property type="entry name" value="14-alpha sterol demethylase"/>
    <property type="match status" value="1"/>
</dbReference>
<organism evidence="15 16">
    <name type="scientific">Phaeoacremonium minimum (strain UCR-PA7)</name>
    <name type="common">Esca disease fungus</name>
    <name type="synonym">Togninia minima</name>
    <dbReference type="NCBI Taxonomy" id="1286976"/>
    <lineage>
        <taxon>Eukaryota</taxon>
        <taxon>Fungi</taxon>
        <taxon>Dikarya</taxon>
        <taxon>Ascomycota</taxon>
        <taxon>Pezizomycotina</taxon>
        <taxon>Sordariomycetes</taxon>
        <taxon>Sordariomycetidae</taxon>
        <taxon>Togniniales</taxon>
        <taxon>Togniniaceae</taxon>
        <taxon>Phaeoacremonium</taxon>
    </lineage>
</organism>
<dbReference type="Proteomes" id="UP000014074">
    <property type="component" value="Unassembled WGS sequence"/>
</dbReference>
<evidence type="ECO:0000256" key="4">
    <source>
        <dbReference type="ARBA" id="ARBA00022617"/>
    </source>
</evidence>
<dbReference type="InterPro" id="IPR017972">
    <property type="entry name" value="Cyt_P450_CS"/>
</dbReference>
<evidence type="ECO:0000256" key="13">
    <source>
        <dbReference type="RuleBase" id="RU000461"/>
    </source>
</evidence>
<dbReference type="InterPro" id="IPR001128">
    <property type="entry name" value="Cyt_P450"/>
</dbReference>
<evidence type="ECO:0000256" key="14">
    <source>
        <dbReference type="SAM" id="SignalP"/>
    </source>
</evidence>
<accession>R8B953</accession>
<comment type="cofactor">
    <cofactor evidence="1 12">
        <name>heme</name>
        <dbReference type="ChEBI" id="CHEBI:30413"/>
    </cofactor>
</comment>
<dbReference type="Pfam" id="PF00067">
    <property type="entry name" value="p450"/>
    <property type="match status" value="1"/>
</dbReference>
<dbReference type="GeneID" id="19329564"/>
<dbReference type="GO" id="GO:0005506">
    <property type="term" value="F:iron ion binding"/>
    <property type="evidence" value="ECO:0007669"/>
    <property type="project" value="InterPro"/>
</dbReference>
<keyword evidence="14" id="KW-0732">Signal</keyword>
<gene>
    <name evidence="15" type="ORF">UCRPA7_8689</name>
</gene>
<sequence length="503" mass="57280">MLSWTASVVLVIVISNVIRQLLPRPKSEPPLAFHWLPFLGNAIEYGIDPYKFFLRCREKHGDIFTFVLLGKRITCYLGVEGNEFILNGKHQDLNAEEIYSPLTTPVFGADVVYDCPNAKLMEQKKFVKFGLTTQSFECYVPLIECEVLDYIRSASAFQGESGTINVCQAMSEITILTAARALQGEEVRQKLSAEFALLYHDLDMGFQPINFLMPWAPLPHNKKRDEAHMKMKNIYMDIIERRRRNAEIEGSDMIWNLMNCEYKDGTPVPDAEIACIMITLLMAGQHTSASASSWIMVHLASRPDIVEQLYQEQLKYLGRNGELAPLQYPDVEKLPLMQSVIKETLRMHSAIHSVMRKVKRPMRVPDTSYIITPDKVLLASPLVTAMSEDYFDNAEQWDPHRWASIKASYVDHVDIGDDASISKGSKSPYLPFGAGRHRCVGEKFAYLNLTVIIASLVRNFHFYTLDGTQTVPKTDYASLLSRPKEPSTIRWERRDAKTSQRTL</sequence>
<keyword evidence="9 13" id="KW-0503">Monooxygenase</keyword>
<name>R8B953_PHAM7</name>
<dbReference type="Gene3D" id="1.10.630.10">
    <property type="entry name" value="Cytochrome P450"/>
    <property type="match status" value="1"/>
</dbReference>
<evidence type="ECO:0000256" key="6">
    <source>
        <dbReference type="ARBA" id="ARBA00022824"/>
    </source>
</evidence>
<dbReference type="OrthoDB" id="1055148at2759"/>
<keyword evidence="8 12" id="KW-0408">Iron</keyword>
<dbReference type="GO" id="GO:0008398">
    <property type="term" value="F:sterol 14-demethylase activity"/>
    <property type="evidence" value="ECO:0007669"/>
    <property type="project" value="UniProtKB-ARBA"/>
</dbReference>
<evidence type="ECO:0000256" key="5">
    <source>
        <dbReference type="ARBA" id="ARBA00022723"/>
    </source>
</evidence>
<reference evidence="16" key="1">
    <citation type="journal article" date="2013" name="Genome Announc.">
        <title>Draft genome sequence of the ascomycete Phaeoacremonium aleophilum strain UCR-PA7, a causal agent of the esca disease complex in grapevines.</title>
        <authorList>
            <person name="Blanco-Ulate B."/>
            <person name="Rolshausen P."/>
            <person name="Cantu D."/>
        </authorList>
    </citation>
    <scope>NUCLEOTIDE SEQUENCE [LARGE SCALE GENOMIC DNA]</scope>
    <source>
        <strain evidence="16">UCR-PA7</strain>
    </source>
</reference>
<evidence type="ECO:0000256" key="7">
    <source>
        <dbReference type="ARBA" id="ARBA00023002"/>
    </source>
</evidence>
<evidence type="ECO:0000256" key="2">
    <source>
        <dbReference type="ARBA" id="ARBA00004389"/>
    </source>
</evidence>
<dbReference type="PANTHER" id="PTHR24304">
    <property type="entry name" value="CYTOCHROME P450 FAMILY 7"/>
    <property type="match status" value="1"/>
</dbReference>
<keyword evidence="16" id="KW-1185">Reference proteome</keyword>
<feature type="chain" id="PRO_5004451855" evidence="14">
    <location>
        <begin position="20"/>
        <end position="503"/>
    </location>
</feature>
<dbReference type="PANTHER" id="PTHR24304:SF2">
    <property type="entry name" value="24-HYDROXYCHOLESTEROL 7-ALPHA-HYDROXYLASE"/>
    <property type="match status" value="1"/>
</dbReference>
<evidence type="ECO:0000256" key="11">
    <source>
        <dbReference type="ARBA" id="ARBA00029435"/>
    </source>
</evidence>
<feature type="binding site" description="axial binding residue" evidence="12">
    <location>
        <position position="439"/>
    </location>
    <ligand>
        <name>heme</name>
        <dbReference type="ChEBI" id="CHEBI:30413"/>
    </ligand>
    <ligandPart>
        <name>Fe</name>
        <dbReference type="ChEBI" id="CHEBI:18248"/>
    </ligandPart>
</feature>
<evidence type="ECO:0000256" key="1">
    <source>
        <dbReference type="ARBA" id="ARBA00001971"/>
    </source>
</evidence>
<dbReference type="CDD" id="cd11042">
    <property type="entry name" value="CYP51-like"/>
    <property type="match status" value="1"/>
</dbReference>
<dbReference type="HOGENOM" id="CLU_001570_15_0_1"/>
<evidence type="ECO:0000256" key="12">
    <source>
        <dbReference type="PIRSR" id="PIRSR602403-1"/>
    </source>
</evidence>
<dbReference type="InterPro" id="IPR002403">
    <property type="entry name" value="Cyt_P450_E_grp-IV"/>
</dbReference>
<dbReference type="SUPFAM" id="SSF48264">
    <property type="entry name" value="Cytochrome P450"/>
    <property type="match status" value="1"/>
</dbReference>
<keyword evidence="5 12" id="KW-0479">Metal-binding</keyword>
<dbReference type="EMBL" id="KB933372">
    <property type="protein sequence ID" value="EON95812.1"/>
    <property type="molecule type" value="Genomic_DNA"/>
</dbReference>
<dbReference type="InterPro" id="IPR036396">
    <property type="entry name" value="Cyt_P450_sf"/>
</dbReference>
<evidence type="ECO:0000256" key="9">
    <source>
        <dbReference type="ARBA" id="ARBA00023033"/>
    </source>
</evidence>
<keyword evidence="4 12" id="KW-0349">Heme</keyword>
<dbReference type="InterPro" id="IPR050529">
    <property type="entry name" value="CYP450_sterol_14alpha_dmase"/>
</dbReference>
<evidence type="ECO:0000256" key="10">
    <source>
        <dbReference type="ARBA" id="ARBA00023136"/>
    </source>
</evidence>
<dbReference type="KEGG" id="tmn:UCRPA7_8689"/>
<dbReference type="GO" id="GO:0020037">
    <property type="term" value="F:heme binding"/>
    <property type="evidence" value="ECO:0007669"/>
    <property type="project" value="InterPro"/>
</dbReference>
<keyword evidence="7 13" id="KW-0560">Oxidoreductase</keyword>
<evidence type="ECO:0000313" key="16">
    <source>
        <dbReference type="Proteomes" id="UP000014074"/>
    </source>
</evidence>
<evidence type="ECO:0000256" key="3">
    <source>
        <dbReference type="ARBA" id="ARBA00010617"/>
    </source>
</evidence>
<comment type="pathway">
    <text evidence="11">Steroid metabolism; ergosterol biosynthesis.</text>
</comment>
<dbReference type="GO" id="GO:0005789">
    <property type="term" value="C:endoplasmic reticulum membrane"/>
    <property type="evidence" value="ECO:0007669"/>
    <property type="project" value="UniProtKB-SubCell"/>
</dbReference>
<evidence type="ECO:0000256" key="8">
    <source>
        <dbReference type="ARBA" id="ARBA00023004"/>
    </source>
</evidence>
<dbReference type="eggNOG" id="KOG0684">
    <property type="taxonomic scope" value="Eukaryota"/>
</dbReference>
<comment type="subcellular location">
    <subcellularLocation>
        <location evidence="2">Endoplasmic reticulum membrane</location>
        <topology evidence="2">Single-pass membrane protein</topology>
    </subcellularLocation>
</comment>
<dbReference type="PROSITE" id="PS00086">
    <property type="entry name" value="CYTOCHROME_P450"/>
    <property type="match status" value="1"/>
</dbReference>
<feature type="signal peptide" evidence="14">
    <location>
        <begin position="1"/>
        <end position="19"/>
    </location>
</feature>
<dbReference type="PRINTS" id="PR00465">
    <property type="entry name" value="EP450IV"/>
</dbReference>
<dbReference type="AlphaFoldDB" id="R8B953"/>
<comment type="similarity">
    <text evidence="3 13">Belongs to the cytochrome P450 family.</text>
</comment>
<proteinExistence type="inferred from homology"/>
<dbReference type="RefSeq" id="XP_007919391.1">
    <property type="nucleotide sequence ID" value="XM_007921200.1"/>
</dbReference>